<evidence type="ECO:0000313" key="1">
    <source>
        <dbReference type="EMBL" id="CAG9286689.1"/>
    </source>
</evidence>
<reference evidence="1" key="1">
    <citation type="submission" date="2022-02" db="EMBL/GenBank/DDBJ databases">
        <authorList>
            <person name="Giguere J D."/>
        </authorList>
    </citation>
    <scope>NUCLEOTIDE SEQUENCE</scope>
    <source>
        <strain evidence="1">CCAP 1055/1</strain>
    </source>
</reference>
<sequence length="415" mass="45609">MATLETNDTVDIGSRIDLTSLGRDLDRLTLAAEPSDAFAPKDDVAPPPSVPLPAPSSQLVREIKESGWSIFRPLADLGYFTWRPSSRRHKSLRDVSAEEVRQQVDLQALPDRLVDVYRLPLPVPFLTDNNSKCTYVNKYPLGQFDVAGLYAAARRGLRFHHEKIDFCLGGSTLNMLATRDDSSPYFACMIAGTKTILVSKQKEYVRNLSDVGFQFERLVTGRAMNDWNVTTVVNGNASVASHNLECLEHLHVMQVGSYRVLFRAETDAVDEENNPVEIKASHPRYWKKATMLQMLSSGSTTLCRGVKGRGSLSSVNTQSLVQVSAKALGDRSSGTREALERLILEGMAALREQLQCAGKVYKIVFPLASVGGRNSHGGLPGKLRLIPAIGRRAIVLPSDKVLRELLAAPTLLAKP</sequence>
<gene>
    <name evidence="1" type="ORF">PTTT1_LOCUS33136</name>
</gene>
<proteinExistence type="predicted"/>
<name>A0A8J9X6R1_PHATR</name>
<dbReference type="AlphaFoldDB" id="A0A8J9X6R1"/>
<accession>A0A8J9X6R1</accession>
<protein>
    <submittedName>
        <fullName evidence="1">Uncharacterized protein</fullName>
    </submittedName>
</protein>
<dbReference type="EMBL" id="OU594964">
    <property type="protein sequence ID" value="CAG9286689.1"/>
    <property type="molecule type" value="Genomic_DNA"/>
</dbReference>
<dbReference type="Proteomes" id="UP000836788">
    <property type="component" value="Chromosome 23"/>
</dbReference>
<organism evidence="1">
    <name type="scientific">Phaeodactylum tricornutum</name>
    <name type="common">Diatom</name>
    <dbReference type="NCBI Taxonomy" id="2850"/>
    <lineage>
        <taxon>Eukaryota</taxon>
        <taxon>Sar</taxon>
        <taxon>Stramenopiles</taxon>
        <taxon>Ochrophyta</taxon>
        <taxon>Bacillariophyta</taxon>
        <taxon>Bacillariophyceae</taxon>
        <taxon>Bacillariophycidae</taxon>
        <taxon>Naviculales</taxon>
        <taxon>Phaeodactylaceae</taxon>
        <taxon>Phaeodactylum</taxon>
    </lineage>
</organism>